<proteinExistence type="predicted"/>
<dbReference type="AlphaFoldDB" id="A0A5C5WBQ1"/>
<organism evidence="1 2">
    <name type="scientific">Botrimarina hoheduenensis</name>
    <dbReference type="NCBI Taxonomy" id="2528000"/>
    <lineage>
        <taxon>Bacteria</taxon>
        <taxon>Pseudomonadati</taxon>
        <taxon>Planctomycetota</taxon>
        <taxon>Planctomycetia</taxon>
        <taxon>Pirellulales</taxon>
        <taxon>Lacipirellulaceae</taxon>
        <taxon>Botrimarina</taxon>
    </lineage>
</organism>
<evidence type="ECO:0000313" key="1">
    <source>
        <dbReference type="EMBL" id="TWT47481.1"/>
    </source>
</evidence>
<dbReference type="Proteomes" id="UP000318995">
    <property type="component" value="Unassembled WGS sequence"/>
</dbReference>
<keyword evidence="2" id="KW-1185">Reference proteome</keyword>
<name>A0A5C5WBQ1_9BACT</name>
<dbReference type="EMBL" id="SJPH01000002">
    <property type="protein sequence ID" value="TWT47481.1"/>
    <property type="molecule type" value="Genomic_DNA"/>
</dbReference>
<evidence type="ECO:0000313" key="2">
    <source>
        <dbReference type="Proteomes" id="UP000318995"/>
    </source>
</evidence>
<gene>
    <name evidence="1" type="ORF">Pla111_10950</name>
</gene>
<dbReference type="RefSeq" id="WP_146572135.1">
    <property type="nucleotide sequence ID" value="NZ_SJPH01000002.1"/>
</dbReference>
<protein>
    <submittedName>
        <fullName evidence="1">Uncharacterized protein</fullName>
    </submittedName>
</protein>
<reference evidence="1 2" key="1">
    <citation type="submission" date="2019-02" db="EMBL/GenBank/DDBJ databases">
        <title>Deep-cultivation of Planctomycetes and their phenomic and genomic characterization uncovers novel biology.</title>
        <authorList>
            <person name="Wiegand S."/>
            <person name="Jogler M."/>
            <person name="Boedeker C."/>
            <person name="Pinto D."/>
            <person name="Vollmers J."/>
            <person name="Rivas-Marin E."/>
            <person name="Kohn T."/>
            <person name="Peeters S.H."/>
            <person name="Heuer A."/>
            <person name="Rast P."/>
            <person name="Oberbeckmann S."/>
            <person name="Bunk B."/>
            <person name="Jeske O."/>
            <person name="Meyerdierks A."/>
            <person name="Storesund J.E."/>
            <person name="Kallscheuer N."/>
            <person name="Luecker S."/>
            <person name="Lage O.M."/>
            <person name="Pohl T."/>
            <person name="Merkel B.J."/>
            <person name="Hornburger P."/>
            <person name="Mueller R.-W."/>
            <person name="Bruemmer F."/>
            <person name="Labrenz M."/>
            <person name="Spormann A.M."/>
            <person name="Op Den Camp H."/>
            <person name="Overmann J."/>
            <person name="Amann R."/>
            <person name="Jetten M.S.M."/>
            <person name="Mascher T."/>
            <person name="Medema M.H."/>
            <person name="Devos D.P."/>
            <person name="Kaster A.-K."/>
            <person name="Ovreas L."/>
            <person name="Rohde M."/>
            <person name="Galperin M.Y."/>
            <person name="Jogler C."/>
        </authorList>
    </citation>
    <scope>NUCLEOTIDE SEQUENCE [LARGE SCALE GENOMIC DNA]</scope>
    <source>
        <strain evidence="1 2">Pla111</strain>
    </source>
</reference>
<accession>A0A5C5WBQ1</accession>
<comment type="caution">
    <text evidence="1">The sequence shown here is derived from an EMBL/GenBank/DDBJ whole genome shotgun (WGS) entry which is preliminary data.</text>
</comment>
<sequence>MLSLANARRGERSLIFAALLLAFGGALGGTEPRPRAENPPIDFSIKPIVTRPDSPGEPRLWPVCYSSSGGNEIRNCFAWRHGWPAFAESQGLPLVRRHGALWIHNPGGVVTGQPMRFQQLTRCRQQAELSGNETLALVSRWDEFTEQMCRIAAEGHLLIYLGCPATLKPLADETDEAWLARAVEEIGPVLAIEPRPILAFDATYGHPADKDRQTWARAGGPDGLVALLLKELDSRGYEILVEPAILVEADWLRQRAGVVANEFWWDKILRRGGDFRPPHQFPAWGKFCKPSEITGRQVRLLTQLHRKPWEEQLPYVRATLAAGYDVAVFGGHLNRLLDDTPPK</sequence>